<keyword evidence="7" id="KW-1185">Reference proteome</keyword>
<sequence>MPVHWALLHGDAETGVTIHWMDRDFDAGPIVAQQAGVLLPDSIDDEVADGLIRTFDDITQDLVPVALERAARGCPGEPQNQAEATYEGPVGPEWSTVDWSRTAREIHNQVRARRFGIYDPPGPVAELNGRRISLLQTSLRPAEGLRAQCSDAPLWITMHLDLFESIGS</sequence>
<dbReference type="Gene3D" id="3.40.50.12230">
    <property type="match status" value="1"/>
</dbReference>
<evidence type="ECO:0000259" key="4">
    <source>
        <dbReference type="Pfam" id="PF00551"/>
    </source>
</evidence>
<dbReference type="Proteomes" id="UP000438448">
    <property type="component" value="Unassembled WGS sequence"/>
</dbReference>
<protein>
    <submittedName>
        <fullName evidence="6">Bifunctional polymyxin resistance protein ArnA</fullName>
    </submittedName>
</protein>
<feature type="domain" description="Formyl transferase C-terminal" evidence="5">
    <location>
        <begin position="93"/>
        <end position="144"/>
    </location>
</feature>
<name>A0A7K0DAF4_9NOCA</name>
<evidence type="ECO:0000259" key="5">
    <source>
        <dbReference type="Pfam" id="PF02911"/>
    </source>
</evidence>
<dbReference type="InterPro" id="IPR002376">
    <property type="entry name" value="Formyl_transf_N"/>
</dbReference>
<dbReference type="AlphaFoldDB" id="A0A7K0DAF4"/>
<evidence type="ECO:0000256" key="2">
    <source>
        <dbReference type="ARBA" id="ARBA00022679"/>
    </source>
</evidence>
<evidence type="ECO:0000313" key="7">
    <source>
        <dbReference type="Proteomes" id="UP000438448"/>
    </source>
</evidence>
<dbReference type="InterPro" id="IPR005793">
    <property type="entry name" value="Formyl_trans_C"/>
</dbReference>
<dbReference type="Pfam" id="PF02911">
    <property type="entry name" value="Formyl_trans_C"/>
    <property type="match status" value="1"/>
</dbReference>
<gene>
    <name evidence="6" type="primary">arnA</name>
    <name evidence="6" type="ORF">NRB20_57760</name>
</gene>
<evidence type="ECO:0000256" key="1">
    <source>
        <dbReference type="ARBA" id="ARBA00010699"/>
    </source>
</evidence>
<keyword evidence="2" id="KW-0808">Transferase</keyword>
<keyword evidence="3" id="KW-0648">Protein biosynthesis</keyword>
<dbReference type="EMBL" id="WEGK01000014">
    <property type="protein sequence ID" value="MQY22658.1"/>
    <property type="molecule type" value="Genomic_DNA"/>
</dbReference>
<dbReference type="InterPro" id="IPR044135">
    <property type="entry name" value="Met-tRNA-FMT_C"/>
</dbReference>
<dbReference type="CDD" id="cd08704">
    <property type="entry name" value="Met_tRNA_FMT_C"/>
    <property type="match status" value="1"/>
</dbReference>
<dbReference type="SUPFAM" id="SSF50486">
    <property type="entry name" value="FMT C-terminal domain-like"/>
    <property type="match status" value="1"/>
</dbReference>
<organism evidence="6 7">
    <name type="scientific">Nocardia macrotermitis</name>
    <dbReference type="NCBI Taxonomy" id="2585198"/>
    <lineage>
        <taxon>Bacteria</taxon>
        <taxon>Bacillati</taxon>
        <taxon>Actinomycetota</taxon>
        <taxon>Actinomycetes</taxon>
        <taxon>Mycobacteriales</taxon>
        <taxon>Nocardiaceae</taxon>
        <taxon>Nocardia</taxon>
    </lineage>
</organism>
<dbReference type="GO" id="GO:0004479">
    <property type="term" value="F:methionyl-tRNA formyltransferase activity"/>
    <property type="evidence" value="ECO:0007669"/>
    <property type="project" value="TreeGrafter"/>
</dbReference>
<comment type="similarity">
    <text evidence="1">Belongs to the Fmt family.</text>
</comment>
<evidence type="ECO:0000256" key="3">
    <source>
        <dbReference type="ARBA" id="ARBA00022917"/>
    </source>
</evidence>
<dbReference type="InterPro" id="IPR036477">
    <property type="entry name" value="Formyl_transf_N_sf"/>
</dbReference>
<dbReference type="GO" id="GO:0005829">
    <property type="term" value="C:cytosol"/>
    <property type="evidence" value="ECO:0007669"/>
    <property type="project" value="TreeGrafter"/>
</dbReference>
<accession>A0A7K0DAF4</accession>
<dbReference type="PANTHER" id="PTHR11138">
    <property type="entry name" value="METHIONYL-TRNA FORMYLTRANSFERASE"/>
    <property type="match status" value="1"/>
</dbReference>
<feature type="domain" description="Formyl transferase N-terminal" evidence="4">
    <location>
        <begin position="2"/>
        <end position="43"/>
    </location>
</feature>
<reference evidence="6 7" key="1">
    <citation type="submission" date="2019-10" db="EMBL/GenBank/DDBJ databases">
        <title>Nocardia macrotermitis sp. nov. and Nocardia aurantia sp. nov., isolated from the gut of fungus growing-termite Macrotermes natalensis.</title>
        <authorList>
            <person name="Benndorf R."/>
            <person name="Schwitalla J."/>
            <person name="Martin K."/>
            <person name="De Beer W."/>
            <person name="Kaster A.-K."/>
            <person name="Vollmers J."/>
            <person name="Poulsen M."/>
            <person name="Beemelmanns C."/>
        </authorList>
    </citation>
    <scope>NUCLEOTIDE SEQUENCE [LARGE SCALE GENOMIC DNA]</scope>
    <source>
        <strain evidence="6 7">RB20</strain>
    </source>
</reference>
<comment type="caution">
    <text evidence="6">The sequence shown here is derived from an EMBL/GenBank/DDBJ whole genome shotgun (WGS) entry which is preliminary data.</text>
</comment>
<dbReference type="InterPro" id="IPR011034">
    <property type="entry name" value="Formyl_transferase-like_C_sf"/>
</dbReference>
<proteinExistence type="inferred from homology"/>
<dbReference type="PANTHER" id="PTHR11138:SF5">
    <property type="entry name" value="METHIONYL-TRNA FORMYLTRANSFERASE, MITOCHONDRIAL"/>
    <property type="match status" value="1"/>
</dbReference>
<evidence type="ECO:0000313" key="6">
    <source>
        <dbReference type="EMBL" id="MQY22658.1"/>
    </source>
</evidence>
<dbReference type="SUPFAM" id="SSF53328">
    <property type="entry name" value="Formyltransferase"/>
    <property type="match status" value="1"/>
</dbReference>
<dbReference type="Pfam" id="PF00551">
    <property type="entry name" value="Formyl_trans_N"/>
    <property type="match status" value="1"/>
</dbReference>